<comment type="similarity">
    <text evidence="6">Belongs to the HSP33 family.</text>
</comment>
<keyword evidence="3 6" id="KW-1015">Disulfide bond</keyword>
<protein>
    <recommendedName>
        <fullName evidence="6">33 kDa chaperonin</fullName>
    </recommendedName>
    <alternativeName>
        <fullName evidence="6">Heat shock protein 33 homolog</fullName>
        <shortName evidence="6">HSP33</shortName>
    </alternativeName>
</protein>
<dbReference type="Pfam" id="PF01430">
    <property type="entry name" value="HSP33"/>
    <property type="match status" value="1"/>
</dbReference>
<evidence type="ECO:0000256" key="6">
    <source>
        <dbReference type="HAMAP-Rule" id="MF_00117"/>
    </source>
</evidence>
<dbReference type="InterPro" id="IPR016153">
    <property type="entry name" value="Heat_shock_Hsp33_N"/>
</dbReference>
<evidence type="ECO:0000313" key="9">
    <source>
        <dbReference type="Proteomes" id="UP000003505"/>
    </source>
</evidence>
<evidence type="ECO:0000256" key="3">
    <source>
        <dbReference type="ARBA" id="ARBA00023157"/>
    </source>
</evidence>
<dbReference type="EMBL" id="CP002637">
    <property type="protein sequence ID" value="AEC00935.1"/>
    <property type="molecule type" value="Genomic_DNA"/>
</dbReference>
<dbReference type="AlphaFoldDB" id="C9LYU9"/>
<keyword evidence="10" id="KW-1185">Reference proteome</keyword>
<evidence type="ECO:0000256" key="4">
    <source>
        <dbReference type="ARBA" id="ARBA00023186"/>
    </source>
</evidence>
<accession>C9LYU9</accession>
<dbReference type="CDD" id="cd00498">
    <property type="entry name" value="Hsp33"/>
    <property type="match status" value="1"/>
</dbReference>
<feature type="disulfide bond" description="Redox-active" evidence="6">
    <location>
        <begin position="267"/>
        <end position="270"/>
    </location>
</feature>
<dbReference type="KEGG" id="ssg:Selsp_1985"/>
<dbReference type="PANTHER" id="PTHR30111:SF1">
    <property type="entry name" value="33 KDA CHAPERONIN"/>
    <property type="match status" value="1"/>
</dbReference>
<evidence type="ECO:0000313" key="8">
    <source>
        <dbReference type="EMBL" id="EEX76049.1"/>
    </source>
</evidence>
<dbReference type="OrthoDB" id="9776534at2"/>
<dbReference type="HAMAP" id="MF_00117">
    <property type="entry name" value="HslO"/>
    <property type="match status" value="1"/>
</dbReference>
<evidence type="ECO:0000313" key="7">
    <source>
        <dbReference type="EMBL" id="AEC00935.1"/>
    </source>
</evidence>
<dbReference type="InterPro" id="IPR016154">
    <property type="entry name" value="Heat_shock_Hsp33_C"/>
</dbReference>
<comment type="function">
    <text evidence="6">Redox regulated molecular chaperone. Protects both thermally unfolding and oxidatively damaged proteins from irreversible aggregation. Plays an important role in the bacterial defense system toward oxidative stress.</text>
</comment>
<dbReference type="HOGENOM" id="CLU_054493_1_0_9"/>
<dbReference type="GO" id="GO:0042026">
    <property type="term" value="P:protein refolding"/>
    <property type="evidence" value="ECO:0007669"/>
    <property type="project" value="TreeGrafter"/>
</dbReference>
<keyword evidence="5 6" id="KW-0676">Redox-active center</keyword>
<evidence type="ECO:0000256" key="5">
    <source>
        <dbReference type="ARBA" id="ARBA00023284"/>
    </source>
</evidence>
<dbReference type="NCBIfam" id="NF001033">
    <property type="entry name" value="PRK00114.1"/>
    <property type="match status" value="1"/>
</dbReference>
<comment type="subcellular location">
    <subcellularLocation>
        <location evidence="6">Cytoplasm</location>
    </subcellularLocation>
</comment>
<gene>
    <name evidence="6 8" type="primary">hslO</name>
    <name evidence="7" type="ordered locus">Selsp_1985</name>
    <name evidence="8" type="ORF">SELSPUOL_02660</name>
</gene>
<dbReference type="SUPFAM" id="SSF64397">
    <property type="entry name" value="Hsp33 domain"/>
    <property type="match status" value="1"/>
</dbReference>
<dbReference type="PIRSF" id="PIRSF005261">
    <property type="entry name" value="Heat_shock_Hsp33"/>
    <property type="match status" value="1"/>
</dbReference>
<keyword evidence="2 6" id="KW-0862">Zinc</keyword>
<dbReference type="InterPro" id="IPR000397">
    <property type="entry name" value="Heat_shock_Hsp33"/>
</dbReference>
<dbReference type="SUPFAM" id="SSF118352">
    <property type="entry name" value="HSP33 redox switch-like"/>
    <property type="match status" value="1"/>
</dbReference>
<reference evidence="7 10" key="2">
    <citation type="submission" date="2011-04" db="EMBL/GenBank/DDBJ databases">
        <title>The complete genome of Selenomonas sputigena DSM 20758.</title>
        <authorList>
            <consortium name="US DOE Joint Genome Institute (JGI-PGF)"/>
            <person name="Lucas S."/>
            <person name="Copeland A."/>
            <person name="Lapidus A."/>
            <person name="Bruce D."/>
            <person name="Goodwin L."/>
            <person name="Pitluck S."/>
            <person name="Peters L."/>
            <person name="Kyrpides N."/>
            <person name="Mavromatis K."/>
            <person name="Ivanova N."/>
            <person name="Ovchinnikova G."/>
            <person name="Teshima H."/>
            <person name="Detter J.C."/>
            <person name="Tapia R."/>
            <person name="Han C."/>
            <person name="Land M."/>
            <person name="Hauser L."/>
            <person name="Markowitz V."/>
            <person name="Cheng J.-F."/>
            <person name="Hugenholtz P."/>
            <person name="Woyke T."/>
            <person name="Wu D."/>
            <person name="Gronow S."/>
            <person name="Wellnitz S."/>
            <person name="Schneider S."/>
            <person name="Klenk H.-P."/>
            <person name="Eisen J.A."/>
        </authorList>
    </citation>
    <scope>NUCLEOTIDE SEQUENCE [LARGE SCALE GENOMIC DNA]</scope>
    <source>
        <strain evidence="7">ATCC 35185</strain>
        <strain evidence="10">ATCC 35185 / DSM 20758 / VPI D19B-28</strain>
    </source>
</reference>
<keyword evidence="4 6" id="KW-0143">Chaperone</keyword>
<dbReference type="Gene3D" id="3.90.1280.10">
    <property type="entry name" value="HSP33 redox switch-like"/>
    <property type="match status" value="1"/>
</dbReference>
<evidence type="ECO:0000313" key="10">
    <source>
        <dbReference type="Proteomes" id="UP000011124"/>
    </source>
</evidence>
<dbReference type="GO" id="GO:0005737">
    <property type="term" value="C:cytoplasm"/>
    <property type="evidence" value="ECO:0007669"/>
    <property type="project" value="UniProtKB-SubCell"/>
</dbReference>
<dbReference type="GO" id="GO:0051082">
    <property type="term" value="F:unfolded protein binding"/>
    <property type="evidence" value="ECO:0007669"/>
    <property type="project" value="UniProtKB-UniRule"/>
</dbReference>
<dbReference type="EMBL" id="ACKP02000055">
    <property type="protein sequence ID" value="EEX76049.1"/>
    <property type="molecule type" value="Genomic_DNA"/>
</dbReference>
<sequence>MKDTLVKAMAGDFRIYAARTTHLVGEAVRRHDCLPVAAAALGRTMTGALLLAANLKNEETLTVKFAGAGPLGAIVADAVPEGFVRGYVEHPHVNLPLNAKGKLDVGAGVGTGLVTVTRFTGLKEPVAGSSEIVTGEIAEDLTRYLYDSEQTPSSVALGVLVAPDLSVLAAGGFFVQPLPGASEESLSQLEENLAALPAVSDMVHQGMTAHEIAGRVLQGLGEMQVLAETDLAFRCSCSKERVESVLLSLGTADLASLVADGKAEVCCHFCGEKYAFTREDLEALLAEKERAAKG</sequence>
<name>C9LYU9_SELS3</name>
<evidence type="ECO:0000256" key="1">
    <source>
        <dbReference type="ARBA" id="ARBA00022490"/>
    </source>
</evidence>
<keyword evidence="1 6" id="KW-0963">Cytoplasm</keyword>
<reference evidence="8 9" key="1">
    <citation type="submission" date="2009-09" db="EMBL/GenBank/DDBJ databases">
        <authorList>
            <person name="Weinstock G."/>
            <person name="Sodergren E."/>
            <person name="Clifton S."/>
            <person name="Fulton L."/>
            <person name="Fulton B."/>
            <person name="Courtney L."/>
            <person name="Fronick C."/>
            <person name="Harrison M."/>
            <person name="Strong C."/>
            <person name="Farmer C."/>
            <person name="Delahaunty K."/>
            <person name="Markovic C."/>
            <person name="Hall O."/>
            <person name="Minx P."/>
            <person name="Tomlinson C."/>
            <person name="Mitreva M."/>
            <person name="Nelson J."/>
            <person name="Hou S."/>
            <person name="Wollam A."/>
            <person name="Pepin K.H."/>
            <person name="Johnson M."/>
            <person name="Bhonagiri V."/>
            <person name="Nash W.E."/>
            <person name="Warren W."/>
            <person name="Chinwalla A."/>
            <person name="Mardis E.R."/>
            <person name="Wilson R.K."/>
        </authorList>
    </citation>
    <scope>NUCLEOTIDE SEQUENCE [LARGE SCALE GENOMIC DNA]</scope>
    <source>
        <strain evidence="8">ATCC 35185</strain>
        <strain evidence="9">ATCC 35185 / DSM 20758 / VPI D19B-28</strain>
    </source>
</reference>
<dbReference type="GO" id="GO:0044183">
    <property type="term" value="F:protein folding chaperone"/>
    <property type="evidence" value="ECO:0007669"/>
    <property type="project" value="TreeGrafter"/>
</dbReference>
<evidence type="ECO:0000256" key="2">
    <source>
        <dbReference type="ARBA" id="ARBA00022833"/>
    </source>
</evidence>
<dbReference type="PANTHER" id="PTHR30111">
    <property type="entry name" value="33 KDA CHAPERONIN"/>
    <property type="match status" value="1"/>
</dbReference>
<dbReference type="RefSeq" id="WP_006194030.1">
    <property type="nucleotide sequence ID" value="NC_015437.1"/>
</dbReference>
<feature type="disulfide bond" description="Redox-active" evidence="6">
    <location>
        <begin position="235"/>
        <end position="237"/>
    </location>
</feature>
<dbReference type="Proteomes" id="UP000003505">
    <property type="component" value="Unassembled WGS sequence"/>
</dbReference>
<dbReference type="eggNOG" id="COG1281">
    <property type="taxonomic scope" value="Bacteria"/>
</dbReference>
<dbReference type="STRING" id="546271.Selsp_1985"/>
<comment type="PTM">
    <text evidence="6">Under oxidizing conditions two disulfide bonds are formed involving the reactive cysteines. Under reducing conditions zinc is bound to the reactive cysteines and the protein is inactive.</text>
</comment>
<proteinExistence type="inferred from homology"/>
<organism evidence="8 9">
    <name type="scientific">Selenomonas sputigena (strain ATCC 35185 / DSM 20758 / CCUG 44933 / VPI D19B-28)</name>
    <dbReference type="NCBI Taxonomy" id="546271"/>
    <lineage>
        <taxon>Bacteria</taxon>
        <taxon>Bacillati</taxon>
        <taxon>Bacillota</taxon>
        <taxon>Negativicutes</taxon>
        <taxon>Selenomonadales</taxon>
        <taxon>Selenomonadaceae</taxon>
        <taxon>Selenomonas</taxon>
    </lineage>
</organism>
<dbReference type="Gene3D" id="3.55.30.10">
    <property type="entry name" value="Hsp33 domain"/>
    <property type="match status" value="1"/>
</dbReference>
<dbReference type="Proteomes" id="UP000011124">
    <property type="component" value="Chromosome"/>
</dbReference>